<evidence type="ECO:0000256" key="6">
    <source>
        <dbReference type="ARBA" id="ARBA00023136"/>
    </source>
</evidence>
<keyword evidence="3 8" id="KW-0132">Cell division</keyword>
<dbReference type="Pfam" id="PF04999">
    <property type="entry name" value="FtsL"/>
    <property type="match status" value="1"/>
</dbReference>
<evidence type="ECO:0000313" key="10">
    <source>
        <dbReference type="EMBL" id="TDR30830.1"/>
    </source>
</evidence>
<evidence type="ECO:0000256" key="2">
    <source>
        <dbReference type="ARBA" id="ARBA00022475"/>
    </source>
</evidence>
<comment type="subunit">
    <text evidence="8">Part of a complex composed of FtsB, FtsL and FtsQ.</text>
</comment>
<organism evidence="10 11">
    <name type="scientific">Hydromonas duriensis</name>
    <dbReference type="NCBI Taxonomy" id="1527608"/>
    <lineage>
        <taxon>Bacteria</taxon>
        <taxon>Pseudomonadati</taxon>
        <taxon>Pseudomonadota</taxon>
        <taxon>Betaproteobacteria</taxon>
        <taxon>Burkholderiales</taxon>
        <taxon>Burkholderiaceae</taxon>
        <taxon>Hydromonas</taxon>
    </lineage>
</organism>
<keyword evidence="7 8" id="KW-0131">Cell cycle</keyword>
<dbReference type="PANTHER" id="PTHR37479:SF1">
    <property type="entry name" value="CELL DIVISION PROTEIN FTSL"/>
    <property type="match status" value="1"/>
</dbReference>
<evidence type="ECO:0000256" key="5">
    <source>
        <dbReference type="ARBA" id="ARBA00022989"/>
    </source>
</evidence>
<comment type="subcellular location">
    <subcellularLocation>
        <location evidence="8">Cell inner membrane</location>
        <topology evidence="8">Single-pass type II membrane protein</topology>
    </subcellularLocation>
    <subcellularLocation>
        <location evidence="1">Cell membrane</location>
        <topology evidence="1">Single-pass type II membrane protein</topology>
    </subcellularLocation>
    <text evidence="8">Localizes to the division septum where it forms a ring structure.</text>
</comment>
<evidence type="ECO:0000256" key="9">
    <source>
        <dbReference type="NCBIfam" id="TIGR02209"/>
    </source>
</evidence>
<keyword evidence="11" id="KW-1185">Reference proteome</keyword>
<name>A0A4V3DJN7_9BURK</name>
<keyword evidence="4 8" id="KW-0812">Transmembrane</keyword>
<dbReference type="RefSeq" id="WP_133620769.1">
    <property type="nucleotide sequence ID" value="NZ_SNZE01000016.1"/>
</dbReference>
<proteinExistence type="inferred from homology"/>
<keyword evidence="6 8" id="KW-0472">Membrane</keyword>
<dbReference type="PROSITE" id="PS51257">
    <property type="entry name" value="PROKAR_LIPOPROTEIN"/>
    <property type="match status" value="1"/>
</dbReference>
<dbReference type="InterPro" id="IPR011922">
    <property type="entry name" value="Cell_div_FtsL"/>
</dbReference>
<comment type="caution">
    <text evidence="10">The sequence shown here is derived from an EMBL/GenBank/DDBJ whole genome shotgun (WGS) entry which is preliminary data.</text>
</comment>
<gene>
    <name evidence="8" type="primary">ftsL</name>
    <name evidence="10" type="ORF">DFR44_11628</name>
</gene>
<protein>
    <recommendedName>
        <fullName evidence="8 9">Cell division protein FtsL</fullName>
    </recommendedName>
</protein>
<evidence type="ECO:0000256" key="3">
    <source>
        <dbReference type="ARBA" id="ARBA00022618"/>
    </source>
</evidence>
<accession>A0A4V3DJN7</accession>
<comment type="function">
    <text evidence="8">Essential cell division protein. May link together the upstream cell division proteins, which are predominantly cytoplasmic, with the downstream cell division proteins, which are predominantly periplasmic.</text>
</comment>
<dbReference type="AlphaFoldDB" id="A0A4V3DJN7"/>
<evidence type="ECO:0000256" key="8">
    <source>
        <dbReference type="HAMAP-Rule" id="MF_00910"/>
    </source>
</evidence>
<comment type="similarity">
    <text evidence="8">Belongs to the FtsL family.</text>
</comment>
<dbReference type="OrthoDB" id="9153760at2"/>
<reference evidence="10 11" key="1">
    <citation type="submission" date="2019-03" db="EMBL/GenBank/DDBJ databases">
        <title>Genomic Encyclopedia of Type Strains, Phase IV (KMG-IV): sequencing the most valuable type-strain genomes for metagenomic binning, comparative biology and taxonomic classification.</title>
        <authorList>
            <person name="Goeker M."/>
        </authorList>
    </citation>
    <scope>NUCLEOTIDE SEQUENCE [LARGE SCALE GENOMIC DNA]</scope>
    <source>
        <strain evidence="10 11">DSM 102852</strain>
    </source>
</reference>
<evidence type="ECO:0000256" key="7">
    <source>
        <dbReference type="ARBA" id="ARBA00023306"/>
    </source>
</evidence>
<dbReference type="GO" id="GO:0043093">
    <property type="term" value="P:FtsZ-dependent cytokinesis"/>
    <property type="evidence" value="ECO:0007669"/>
    <property type="project" value="UniProtKB-UniRule"/>
</dbReference>
<evidence type="ECO:0000256" key="1">
    <source>
        <dbReference type="ARBA" id="ARBA00004401"/>
    </source>
</evidence>
<keyword evidence="8" id="KW-0997">Cell inner membrane</keyword>
<dbReference type="Proteomes" id="UP000294480">
    <property type="component" value="Unassembled WGS sequence"/>
</dbReference>
<keyword evidence="5 8" id="KW-1133">Transmembrane helix</keyword>
<dbReference type="GO" id="GO:0032153">
    <property type="term" value="C:cell division site"/>
    <property type="evidence" value="ECO:0007669"/>
    <property type="project" value="UniProtKB-UniRule"/>
</dbReference>
<dbReference type="HAMAP" id="MF_00910">
    <property type="entry name" value="FtsL"/>
    <property type="match status" value="1"/>
</dbReference>
<dbReference type="NCBIfam" id="TIGR02209">
    <property type="entry name" value="ftsL_broad"/>
    <property type="match status" value="1"/>
</dbReference>
<dbReference type="GO" id="GO:0005886">
    <property type="term" value="C:plasma membrane"/>
    <property type="evidence" value="ECO:0007669"/>
    <property type="project" value="UniProtKB-SubCell"/>
</dbReference>
<keyword evidence="2 8" id="KW-1003">Cell membrane</keyword>
<dbReference type="EMBL" id="SNZE01000016">
    <property type="protein sequence ID" value="TDR30830.1"/>
    <property type="molecule type" value="Genomic_DNA"/>
</dbReference>
<evidence type="ECO:0000256" key="4">
    <source>
        <dbReference type="ARBA" id="ARBA00022692"/>
    </source>
</evidence>
<dbReference type="PANTHER" id="PTHR37479">
    <property type="entry name" value="CELL DIVISION PROTEIN FTSL"/>
    <property type="match status" value="1"/>
</dbReference>
<evidence type="ECO:0000313" key="11">
    <source>
        <dbReference type="Proteomes" id="UP000294480"/>
    </source>
</evidence>
<sequence length="105" mass="11655">MLAWRSTIFLLVLVVACAMAVVNVRYQARSAVVELEKARQQEQQLQVEWGALQVQQVAASKNDRIAEQVAKQNMQRVNPSITRYLLSDGTSPQTTVSTTAKAVKP</sequence>